<keyword evidence="2" id="KW-0812">Transmembrane</keyword>
<dbReference type="EMBL" id="QXEC01000011">
    <property type="protein sequence ID" value="RIV38040.1"/>
    <property type="molecule type" value="Genomic_DNA"/>
</dbReference>
<dbReference type="GO" id="GO:0006508">
    <property type="term" value="P:proteolysis"/>
    <property type="evidence" value="ECO:0007669"/>
    <property type="project" value="UniProtKB-KW"/>
</dbReference>
<evidence type="ECO:0000259" key="3">
    <source>
        <dbReference type="Pfam" id="PF02517"/>
    </source>
</evidence>
<keyword evidence="4" id="KW-0645">Protease</keyword>
<evidence type="ECO:0000313" key="4">
    <source>
        <dbReference type="EMBL" id="RIV38040.1"/>
    </source>
</evidence>
<feature type="transmembrane region" description="Helical" evidence="2">
    <location>
        <begin position="407"/>
        <end position="427"/>
    </location>
</feature>
<dbReference type="GO" id="GO:0080120">
    <property type="term" value="P:CAAX-box protein maturation"/>
    <property type="evidence" value="ECO:0007669"/>
    <property type="project" value="UniProtKB-ARBA"/>
</dbReference>
<feature type="transmembrane region" description="Helical" evidence="2">
    <location>
        <begin position="447"/>
        <end position="470"/>
    </location>
</feature>
<feature type="domain" description="CAAX prenyl protease 2/Lysostaphin resistance protein A-like" evidence="3">
    <location>
        <begin position="487"/>
        <end position="576"/>
    </location>
</feature>
<dbReference type="PANTHER" id="PTHR43592:SF15">
    <property type="entry name" value="CAAX AMINO TERMINAL PROTEASE FAMILY PROTEIN"/>
    <property type="match status" value="1"/>
</dbReference>
<feature type="compositionally biased region" description="Basic and acidic residues" evidence="1">
    <location>
        <begin position="38"/>
        <end position="55"/>
    </location>
</feature>
<reference evidence="4 5" key="1">
    <citation type="submission" date="2018-08" db="EMBL/GenBank/DDBJ databases">
        <title>Jishengella sp. nov., isolated from a root of Azadirachta indica A. Juss. var. siamensis Valenton.</title>
        <authorList>
            <person name="Kuncharoen N."/>
            <person name="Tanasupawat S."/>
            <person name="Kudo T."/>
            <person name="Ohkuma M."/>
        </authorList>
    </citation>
    <scope>NUCLEOTIDE SEQUENCE [LARGE SCALE GENOMIC DNA]</scope>
    <source>
        <strain evidence="4 5">AZ1-13</strain>
    </source>
</reference>
<feature type="transmembrane region" description="Helical" evidence="2">
    <location>
        <begin position="363"/>
        <end position="387"/>
    </location>
</feature>
<evidence type="ECO:0000256" key="2">
    <source>
        <dbReference type="SAM" id="Phobius"/>
    </source>
</evidence>
<organism evidence="4 5">
    <name type="scientific">Micromonospora radicis</name>
    <dbReference type="NCBI Taxonomy" id="1894971"/>
    <lineage>
        <taxon>Bacteria</taxon>
        <taxon>Bacillati</taxon>
        <taxon>Actinomycetota</taxon>
        <taxon>Actinomycetes</taxon>
        <taxon>Micromonosporales</taxon>
        <taxon>Micromonosporaceae</taxon>
        <taxon>Micromonospora</taxon>
    </lineage>
</organism>
<dbReference type="Pfam" id="PF02517">
    <property type="entry name" value="Rce1-like"/>
    <property type="match status" value="1"/>
</dbReference>
<name>A0A418MUY1_9ACTN</name>
<keyword evidence="2" id="KW-1133">Transmembrane helix</keyword>
<comment type="caution">
    <text evidence="4">The sequence shown here is derived from an EMBL/GenBank/DDBJ whole genome shotgun (WGS) entry which is preliminary data.</text>
</comment>
<keyword evidence="2" id="KW-0472">Membrane</keyword>
<proteinExistence type="predicted"/>
<dbReference type="InterPro" id="IPR003675">
    <property type="entry name" value="Rce1/LyrA-like_dom"/>
</dbReference>
<sequence>MPRLGVPARAIGPPTARPASGPPTIRSPPGRPAARACRRTDDRAGTPTVDIRDHGVSAPLSSRCRRSERPRRVPVGNPPGVRTGRSTRSGSVGAGHVRRARSVPGRAGTDRCRRRFSLACPMPLRPARDRRAPGPPACSTARSYARTASSLRDGDGALLGELAVDEAEPPQVRPVSLDRLDRVVDTRGTGRHALPARVVAIEVLVADVGQRIGQRGPYGRLRGAFLLRVELVPRDAGTEQLPAEVVHLVDRPAETAAQDDEHDGDDDSGLTHGCSSVVIGMRTDFRNAAGRSSVLRRISICSRYDESKSRHSTGRQMIRRPPAEKLSHMSITSSATPNTTAPATRIPYHRLARTGRHRWWRPVLGTLLIVTGLPVLLAGGFGAVSAVRWAVGWSPDLTGVSATEVELVLTLVALGLLIPLTLLAARWTQRRPAGTVSSVTGRLRWRWLADCLLLAVPVLALSGTLLTLLGEAVESTWVGWERILIGLAAVLVLVPLQAAGEEYLFRGWLMQTFGAWIRSPWPGVVLSSLLFGLAHGHGSVAAMVSTVFFGAVTAVVTIRTGGLEAAIGLHVVNNVVAFGLAVVTGTLETRLASDDMSTVSLAVDMGVVLLYGEAVVWLARRRRVQTHARG</sequence>
<dbReference type="Proteomes" id="UP000283832">
    <property type="component" value="Unassembled WGS sequence"/>
</dbReference>
<dbReference type="GO" id="GO:0008237">
    <property type="term" value="F:metallopeptidase activity"/>
    <property type="evidence" value="ECO:0007669"/>
    <property type="project" value="UniProtKB-KW"/>
</dbReference>
<evidence type="ECO:0000313" key="5">
    <source>
        <dbReference type="Proteomes" id="UP000283832"/>
    </source>
</evidence>
<keyword evidence="5" id="KW-1185">Reference proteome</keyword>
<feature type="region of interest" description="Disordered" evidence="1">
    <location>
        <begin position="1"/>
        <end position="109"/>
    </location>
</feature>
<feature type="transmembrane region" description="Helical" evidence="2">
    <location>
        <begin position="599"/>
        <end position="619"/>
    </location>
</feature>
<accession>A0A418MUY1</accession>
<dbReference type="GO" id="GO:0004175">
    <property type="term" value="F:endopeptidase activity"/>
    <property type="evidence" value="ECO:0007669"/>
    <property type="project" value="UniProtKB-ARBA"/>
</dbReference>
<dbReference type="PANTHER" id="PTHR43592">
    <property type="entry name" value="CAAX AMINO TERMINAL PROTEASE"/>
    <property type="match status" value="1"/>
</dbReference>
<keyword evidence="4" id="KW-0378">Hydrolase</keyword>
<keyword evidence="4" id="KW-0482">Metalloprotease</keyword>
<feature type="transmembrane region" description="Helical" evidence="2">
    <location>
        <begin position="482"/>
        <end position="500"/>
    </location>
</feature>
<feature type="transmembrane region" description="Helical" evidence="2">
    <location>
        <begin position="540"/>
        <end position="558"/>
    </location>
</feature>
<dbReference type="AlphaFoldDB" id="A0A418MUY1"/>
<protein>
    <submittedName>
        <fullName evidence="4">CPBP family intramembrane metalloprotease</fullName>
    </submittedName>
</protein>
<feature type="compositionally biased region" description="Low complexity" evidence="1">
    <location>
        <begin position="73"/>
        <end position="84"/>
    </location>
</feature>
<feature type="transmembrane region" description="Helical" evidence="2">
    <location>
        <begin position="512"/>
        <end position="534"/>
    </location>
</feature>
<gene>
    <name evidence="4" type="ORF">D2L64_13945</name>
</gene>
<evidence type="ECO:0000256" key="1">
    <source>
        <dbReference type="SAM" id="MobiDB-lite"/>
    </source>
</evidence>
<feature type="transmembrane region" description="Helical" evidence="2">
    <location>
        <begin position="565"/>
        <end position="587"/>
    </location>
</feature>